<sequence>MVLRRRRLANRPGAVLPGLNLVPCCSKSGVSITIGSDRASQDEPVIIYGRKEIDRQRGSGLGLGSGSTIALPAKGTGSDDVRQLLRYTWVRLNEKGASVKPGTASPAIRGEEKAVPSFGRYGQSPPHLPFFTLAISPGWLWGVPCYGRGERAWASWEWGGLKLLARLKTDLQHHHHRIVKPPQPAIPHFLREGDFPRLSGCLSPSTLVAPANQTPICLRLRHK</sequence>
<reference evidence="1" key="1">
    <citation type="submission" date="2023-06" db="EMBL/GenBank/DDBJ databases">
        <authorList>
            <person name="Noh H."/>
        </authorList>
    </citation>
    <scope>NUCLEOTIDE SEQUENCE</scope>
    <source>
        <strain evidence="1">DUCC20226</strain>
    </source>
</reference>
<evidence type="ECO:0000313" key="2">
    <source>
        <dbReference type="Proteomes" id="UP001265746"/>
    </source>
</evidence>
<proteinExistence type="predicted"/>
<dbReference type="EMBL" id="JAUJFL010000005">
    <property type="protein sequence ID" value="KAK2603047.1"/>
    <property type="molecule type" value="Genomic_DNA"/>
</dbReference>
<name>A0AAD9SAC8_PHOAM</name>
<dbReference type="AlphaFoldDB" id="A0AAD9SAC8"/>
<keyword evidence="2" id="KW-1185">Reference proteome</keyword>
<protein>
    <submittedName>
        <fullName evidence="1">Uncharacterized protein</fullName>
    </submittedName>
</protein>
<evidence type="ECO:0000313" key="1">
    <source>
        <dbReference type="EMBL" id="KAK2603047.1"/>
    </source>
</evidence>
<comment type="caution">
    <text evidence="1">The sequence shown here is derived from an EMBL/GenBank/DDBJ whole genome shotgun (WGS) entry which is preliminary data.</text>
</comment>
<gene>
    <name evidence="1" type="ORF">N8I77_009531</name>
</gene>
<organism evidence="1 2">
    <name type="scientific">Phomopsis amygdali</name>
    <name type="common">Fusicoccum amygdali</name>
    <dbReference type="NCBI Taxonomy" id="1214568"/>
    <lineage>
        <taxon>Eukaryota</taxon>
        <taxon>Fungi</taxon>
        <taxon>Dikarya</taxon>
        <taxon>Ascomycota</taxon>
        <taxon>Pezizomycotina</taxon>
        <taxon>Sordariomycetes</taxon>
        <taxon>Sordariomycetidae</taxon>
        <taxon>Diaporthales</taxon>
        <taxon>Diaporthaceae</taxon>
        <taxon>Diaporthe</taxon>
    </lineage>
</organism>
<accession>A0AAD9SAC8</accession>
<dbReference type="Proteomes" id="UP001265746">
    <property type="component" value="Unassembled WGS sequence"/>
</dbReference>